<dbReference type="EMBL" id="JAEDXU010000007">
    <property type="protein sequence ID" value="MBP1047337.1"/>
    <property type="molecule type" value="Genomic_DNA"/>
</dbReference>
<evidence type="ECO:0000313" key="2">
    <source>
        <dbReference type="Proteomes" id="UP000673375"/>
    </source>
</evidence>
<comment type="caution">
    <text evidence="1">The sequence shown here is derived from an EMBL/GenBank/DDBJ whole genome shotgun (WGS) entry which is preliminary data.</text>
</comment>
<organism evidence="1 2">
    <name type="scientific">Enterococcus larvae</name>
    <dbReference type="NCBI Taxonomy" id="2794352"/>
    <lineage>
        <taxon>Bacteria</taxon>
        <taxon>Bacillati</taxon>
        <taxon>Bacillota</taxon>
        <taxon>Bacilli</taxon>
        <taxon>Lactobacillales</taxon>
        <taxon>Enterococcaceae</taxon>
        <taxon>Enterococcus</taxon>
    </lineage>
</organism>
<keyword evidence="2" id="KW-1185">Reference proteome</keyword>
<dbReference type="InterPro" id="IPR029058">
    <property type="entry name" value="AB_hydrolase_fold"/>
</dbReference>
<gene>
    <name evidence="1" type="ORF">I6N96_13720</name>
</gene>
<dbReference type="SUPFAM" id="SSF53474">
    <property type="entry name" value="alpha/beta-Hydrolases"/>
    <property type="match status" value="1"/>
</dbReference>
<reference evidence="1 2" key="1">
    <citation type="submission" date="2020-12" db="EMBL/GenBank/DDBJ databases">
        <title>Vagococcus allomyrinae sp. nov. and Enterococcus lavae sp. nov., isolated from the larvae of Allomyrina dichotoma.</title>
        <authorList>
            <person name="Lee S.D."/>
        </authorList>
    </citation>
    <scope>NUCLEOTIDE SEQUENCE [LARGE SCALE GENOMIC DNA]</scope>
    <source>
        <strain evidence="1 2">BWM-S5</strain>
    </source>
</reference>
<accession>A0ABS4CM39</accession>
<evidence type="ECO:0000313" key="1">
    <source>
        <dbReference type="EMBL" id="MBP1047337.1"/>
    </source>
</evidence>
<name>A0ABS4CM39_9ENTE</name>
<evidence type="ECO:0008006" key="3">
    <source>
        <dbReference type="Google" id="ProtNLM"/>
    </source>
</evidence>
<dbReference type="RefSeq" id="WP_209558120.1">
    <property type="nucleotide sequence ID" value="NZ_JAEDXU010000007.1"/>
</dbReference>
<proteinExistence type="predicted"/>
<sequence length="436" mass="47050">MSNYTFDEEKIKNLTSDTESTSAISTIAYEIENARYNGVENQQIKEQVNELKGNGNFPSNLQFIDAKYDKATSLCAVAFQDTNTGNVTVGFAGTNLSNGLGESAKDVGQWGAIAFSSDSASSPYFSKGDEFIKGLQKDGYLIDTVTGHSLGGRNGAILGMSNNIPNIVLYNAAPLRNNLAQGLASGIGSNPFKDLLRLYYGIELDNIIKNYDGRLVYMISEKDPLNSVAGLFGSLYPGEKFVIQNGKGHDMAFFLDREAQAFIKRKLTLVDENGRVISGAEAAKAFTTARMNALKSMKKDLLAKGGGSLTGAQKIYLDAMEAKTITEGMIMTTQDKIAEMKKMYERSIENAEELWQTTKSDAAGLGEHLSSAEEISALASGNATEASILTEPVQLCEAAMSKLTSYEGKFTSLLSDIETAIQKQVAVDQELAAYLG</sequence>
<dbReference type="Proteomes" id="UP000673375">
    <property type="component" value="Unassembled WGS sequence"/>
</dbReference>
<protein>
    <recommendedName>
        <fullName evidence="3">Fungal lipase-like domain-containing protein</fullName>
    </recommendedName>
</protein>